<dbReference type="InterPro" id="IPR006674">
    <property type="entry name" value="HD_domain"/>
</dbReference>
<dbReference type="InterPro" id="IPR050135">
    <property type="entry name" value="dGTPase-like"/>
</dbReference>
<dbReference type="PROSITE" id="PS51831">
    <property type="entry name" value="HD"/>
    <property type="match status" value="1"/>
</dbReference>
<evidence type="ECO:0000313" key="2">
    <source>
        <dbReference type="EMBL" id="OGE77921.1"/>
    </source>
</evidence>
<dbReference type="Gene3D" id="1.10.3210.10">
    <property type="entry name" value="Hypothetical protein af1432"/>
    <property type="match status" value="1"/>
</dbReference>
<dbReference type="Pfam" id="PF01966">
    <property type="entry name" value="HD"/>
    <property type="match status" value="1"/>
</dbReference>
<dbReference type="SUPFAM" id="SSF109604">
    <property type="entry name" value="HD-domain/PDEase-like"/>
    <property type="match status" value="1"/>
</dbReference>
<accession>A0A1F5NJN3</accession>
<reference evidence="2 3" key="1">
    <citation type="journal article" date="2016" name="Nat. Commun.">
        <title>Thousands of microbial genomes shed light on interconnected biogeochemical processes in an aquifer system.</title>
        <authorList>
            <person name="Anantharaman K."/>
            <person name="Brown C.T."/>
            <person name="Hug L.A."/>
            <person name="Sharon I."/>
            <person name="Castelle C.J."/>
            <person name="Probst A.J."/>
            <person name="Thomas B.C."/>
            <person name="Singh A."/>
            <person name="Wilkins M.J."/>
            <person name="Karaoz U."/>
            <person name="Brodie E.L."/>
            <person name="Williams K.H."/>
            <person name="Hubbard S.S."/>
            <person name="Banfield J.F."/>
        </authorList>
    </citation>
    <scope>NUCLEOTIDE SEQUENCE [LARGE SCALE GENOMIC DNA]</scope>
</reference>
<dbReference type="Proteomes" id="UP000176864">
    <property type="component" value="Unassembled WGS sequence"/>
</dbReference>
<dbReference type="PANTHER" id="PTHR11373">
    <property type="entry name" value="DEOXYNUCLEOSIDE TRIPHOSPHATE TRIPHOSPHOHYDROLASE"/>
    <property type="match status" value="1"/>
</dbReference>
<dbReference type="EMBL" id="MFEK01000016">
    <property type="protein sequence ID" value="OGE77921.1"/>
    <property type="molecule type" value="Genomic_DNA"/>
</dbReference>
<evidence type="ECO:0000259" key="1">
    <source>
        <dbReference type="PROSITE" id="PS51831"/>
    </source>
</evidence>
<sequence length="324" mass="36918">MIIHDTIYGGIEITEPVILELIETSAMQRLKGVDQNAVAGIVEISWGRFSRFNHCVGVMSLIKRLGGSIEEQIAGLVHDISHTAFSHAMDFAFGAAETQDFHEKHLLRIVNKSNIPEILRRYGFETDHVLDHHNFSILEQPLPALCADRVDYALKTFLTSFDVPLSLLKEMLADLTVFQGQIVFQTKTFARQFADLFIRGDKERWGGSYIGNTIYHLFSQILKKAHDRGEITFDDFFTTDKELMDKLSKETRQEVADLTKLHLTEVEPGSPHDLHLNAKVRYVDPPVLIAGQLNKLSEIDEEFAKNLQQFIARRKHGNYVKITK</sequence>
<feature type="domain" description="HD" evidence="1">
    <location>
        <begin position="51"/>
        <end position="153"/>
    </location>
</feature>
<dbReference type="STRING" id="1817824.A2751_02655"/>
<dbReference type="SMART" id="SM00471">
    <property type="entry name" value="HDc"/>
    <property type="match status" value="1"/>
</dbReference>
<dbReference type="AlphaFoldDB" id="A0A1F5NJN3"/>
<name>A0A1F5NJN3_9BACT</name>
<protein>
    <recommendedName>
        <fullName evidence="1">HD domain-containing protein</fullName>
    </recommendedName>
</protein>
<dbReference type="InterPro" id="IPR003607">
    <property type="entry name" value="HD/PDEase_dom"/>
</dbReference>
<dbReference type="GO" id="GO:0006203">
    <property type="term" value="P:dGTP catabolic process"/>
    <property type="evidence" value="ECO:0007669"/>
    <property type="project" value="TreeGrafter"/>
</dbReference>
<comment type="caution">
    <text evidence="2">The sequence shown here is derived from an EMBL/GenBank/DDBJ whole genome shotgun (WGS) entry which is preliminary data.</text>
</comment>
<dbReference type="CDD" id="cd00077">
    <property type="entry name" value="HDc"/>
    <property type="match status" value="1"/>
</dbReference>
<organism evidence="2 3">
    <name type="scientific">Candidatus Doudnabacteria bacterium RIFCSPHIGHO2_01_FULL_46_14</name>
    <dbReference type="NCBI Taxonomy" id="1817824"/>
    <lineage>
        <taxon>Bacteria</taxon>
        <taxon>Candidatus Doudnaibacteriota</taxon>
    </lineage>
</organism>
<dbReference type="PANTHER" id="PTHR11373:SF4">
    <property type="entry name" value="DEOXYNUCLEOSIDE TRIPHOSPHATE TRIPHOSPHOHYDROLASE SAMHD1"/>
    <property type="match status" value="1"/>
</dbReference>
<gene>
    <name evidence="2" type="ORF">A2751_02655</name>
</gene>
<dbReference type="GO" id="GO:0008832">
    <property type="term" value="F:dGTPase activity"/>
    <property type="evidence" value="ECO:0007669"/>
    <property type="project" value="TreeGrafter"/>
</dbReference>
<evidence type="ECO:0000313" key="3">
    <source>
        <dbReference type="Proteomes" id="UP000176864"/>
    </source>
</evidence>
<proteinExistence type="predicted"/>